<gene>
    <name evidence="3" type="ordered locus">Caka_0831</name>
</gene>
<dbReference type="AlphaFoldDB" id="D5EQ87"/>
<organism evidence="3 4">
    <name type="scientific">Coraliomargarita akajimensis (strain DSM 45221 / IAM 15411 / JCM 23193 / KCTC 12865 / 04OKA010-24)</name>
    <dbReference type="NCBI Taxonomy" id="583355"/>
    <lineage>
        <taxon>Bacteria</taxon>
        <taxon>Pseudomonadati</taxon>
        <taxon>Verrucomicrobiota</taxon>
        <taxon>Opitutia</taxon>
        <taxon>Puniceicoccales</taxon>
        <taxon>Coraliomargaritaceae</taxon>
        <taxon>Coraliomargarita</taxon>
    </lineage>
</organism>
<evidence type="ECO:0000256" key="1">
    <source>
        <dbReference type="SAM" id="Phobius"/>
    </source>
</evidence>
<keyword evidence="4" id="KW-1185">Reference proteome</keyword>
<keyword evidence="1" id="KW-0812">Transmembrane</keyword>
<evidence type="ECO:0000256" key="2">
    <source>
        <dbReference type="SAM" id="SignalP"/>
    </source>
</evidence>
<name>D5EQ87_CORAD</name>
<keyword evidence="1" id="KW-0472">Membrane</keyword>
<dbReference type="RefSeq" id="WP_013042579.1">
    <property type="nucleotide sequence ID" value="NC_014008.1"/>
</dbReference>
<keyword evidence="1" id="KW-1133">Transmembrane helix</keyword>
<protein>
    <recommendedName>
        <fullName evidence="5">PEP-CTERM protein-sorting domain-containing protein</fullName>
    </recommendedName>
</protein>
<accession>D5EQ87</accession>
<reference evidence="3 4" key="1">
    <citation type="journal article" date="2010" name="Stand. Genomic Sci.">
        <title>Complete genome sequence of Coraliomargarita akajimensis type strain (04OKA010-24).</title>
        <authorList>
            <person name="Mavromatis K."/>
            <person name="Abt B."/>
            <person name="Brambilla E."/>
            <person name="Lapidus A."/>
            <person name="Copeland A."/>
            <person name="Deshpande S."/>
            <person name="Nolan M."/>
            <person name="Lucas S."/>
            <person name="Tice H."/>
            <person name="Cheng J.F."/>
            <person name="Han C."/>
            <person name="Detter J.C."/>
            <person name="Woyke T."/>
            <person name="Goodwin L."/>
            <person name="Pitluck S."/>
            <person name="Held B."/>
            <person name="Brettin T."/>
            <person name="Tapia R."/>
            <person name="Ivanova N."/>
            <person name="Mikhailova N."/>
            <person name="Pati A."/>
            <person name="Liolios K."/>
            <person name="Chen A."/>
            <person name="Palaniappan K."/>
            <person name="Land M."/>
            <person name="Hauser L."/>
            <person name="Chang Y.J."/>
            <person name="Jeffries C.D."/>
            <person name="Rohde M."/>
            <person name="Goker M."/>
            <person name="Bristow J."/>
            <person name="Eisen J.A."/>
            <person name="Markowitz V."/>
            <person name="Hugenholtz P."/>
            <person name="Klenk H.P."/>
            <person name="Kyrpides N.C."/>
        </authorList>
    </citation>
    <scope>NUCLEOTIDE SEQUENCE [LARGE SCALE GENOMIC DNA]</scope>
    <source>
        <strain evidence="4">DSM 45221 / IAM 15411 / JCM 23193 / KCTC 12865</strain>
    </source>
</reference>
<dbReference type="Proteomes" id="UP000000925">
    <property type="component" value="Chromosome"/>
</dbReference>
<feature type="chain" id="PRO_5003071670" description="PEP-CTERM protein-sorting domain-containing protein" evidence="2">
    <location>
        <begin position="21"/>
        <end position="246"/>
    </location>
</feature>
<dbReference type="KEGG" id="caa:Caka_0831"/>
<evidence type="ECO:0000313" key="4">
    <source>
        <dbReference type="Proteomes" id="UP000000925"/>
    </source>
</evidence>
<dbReference type="EMBL" id="CP001998">
    <property type="protein sequence ID" value="ADE53855.1"/>
    <property type="molecule type" value="Genomic_DNA"/>
</dbReference>
<proteinExistence type="predicted"/>
<evidence type="ECO:0008006" key="5">
    <source>
        <dbReference type="Google" id="ProtNLM"/>
    </source>
</evidence>
<sequence>MKPNYLLLSSLLAGATALNGAEVITAFTTNPVWPSDGALDSYTAGGVTYSSITSISGYSAAPSTTTVWNSGSTAPTDVLAAYTDNRVDTGSLGATASVTYNFANAFSAGDQIVVFFNAGAATSFQSTATIEAVDGTGTTVGSIVDLSSLVYGTDVGTALGSYTMSRNNGGDLAGRLIGGFSVDVSEFGGNIADITGIKMVGGAADFANANSMDYTFIGQAAVPEVSSFAAIAGMAALGLVTLRRRR</sequence>
<feature type="signal peptide" evidence="2">
    <location>
        <begin position="1"/>
        <end position="20"/>
    </location>
</feature>
<dbReference type="HOGENOM" id="CLU_1127589_0_0_0"/>
<evidence type="ECO:0000313" key="3">
    <source>
        <dbReference type="EMBL" id="ADE53855.1"/>
    </source>
</evidence>
<feature type="transmembrane region" description="Helical" evidence="1">
    <location>
        <begin position="225"/>
        <end position="242"/>
    </location>
</feature>
<keyword evidence="2" id="KW-0732">Signal</keyword>